<keyword evidence="7 11" id="KW-1133">Transmembrane helix</keyword>
<dbReference type="OrthoDB" id="1889525at2759"/>
<accession>A0A068UM12</accession>
<evidence type="ECO:0000259" key="15">
    <source>
        <dbReference type="Pfam" id="PF23259"/>
    </source>
</evidence>
<dbReference type="OMA" id="FITIITR"/>
<feature type="domain" description="Cation/H(+) antiporter C-terminal" evidence="15">
    <location>
        <begin position="1102"/>
        <end position="1248"/>
    </location>
</feature>
<feature type="transmembrane region" description="Helical" evidence="11">
    <location>
        <begin position="508"/>
        <end position="529"/>
    </location>
</feature>
<dbReference type="InterPro" id="IPR013216">
    <property type="entry name" value="Methyltransf_11"/>
</dbReference>
<evidence type="ECO:0000259" key="12">
    <source>
        <dbReference type="Pfam" id="PF00999"/>
    </source>
</evidence>
<dbReference type="Pfam" id="PF00999">
    <property type="entry name" value="Na_H_Exchanger"/>
    <property type="match status" value="1"/>
</dbReference>
<feature type="transmembrane region" description="Helical" evidence="11">
    <location>
        <begin position="644"/>
        <end position="662"/>
    </location>
</feature>
<evidence type="ECO:0000259" key="14">
    <source>
        <dbReference type="Pfam" id="PF23256"/>
    </source>
</evidence>
<feature type="transmembrane region" description="Helical" evidence="11">
    <location>
        <begin position="14"/>
        <end position="34"/>
    </location>
</feature>
<dbReference type="Gramene" id="CDP09259">
    <property type="protein sequence ID" value="CDP09259"/>
    <property type="gene ID" value="GSCOC_T00028512001"/>
</dbReference>
<dbReference type="GO" id="GO:0006885">
    <property type="term" value="P:regulation of pH"/>
    <property type="evidence" value="ECO:0007669"/>
    <property type="project" value="TreeGrafter"/>
</dbReference>
<evidence type="ECO:0000259" key="13">
    <source>
        <dbReference type="Pfam" id="PF08241"/>
    </source>
</evidence>
<gene>
    <name evidence="17" type="ORF">GSCOC_T00028512001</name>
</gene>
<keyword evidence="9 11" id="KW-0472">Membrane</keyword>
<dbReference type="GO" id="GO:0008757">
    <property type="term" value="F:S-adenosylmethionine-dependent methyltransferase activity"/>
    <property type="evidence" value="ECO:0007669"/>
    <property type="project" value="InterPro"/>
</dbReference>
<feature type="domain" description="DUF7870" evidence="16">
    <location>
        <begin position="391"/>
        <end position="452"/>
    </location>
</feature>
<comment type="similarity">
    <text evidence="10">Belongs to the monovalent cation:proton antiporter 2 (CPA2) transporter (TC 2.A.37) family. CHX (TC 2.A.37.4) subfamily.</text>
</comment>
<comment type="subunit">
    <text evidence="2">Homodimer.</text>
</comment>
<dbReference type="InterPro" id="IPR057192">
    <property type="entry name" value="DUF7870"/>
</dbReference>
<organism evidence="17 18">
    <name type="scientific">Coffea canephora</name>
    <name type="common">Robusta coffee</name>
    <dbReference type="NCBI Taxonomy" id="49390"/>
    <lineage>
        <taxon>Eukaryota</taxon>
        <taxon>Viridiplantae</taxon>
        <taxon>Streptophyta</taxon>
        <taxon>Embryophyta</taxon>
        <taxon>Tracheophyta</taxon>
        <taxon>Spermatophyta</taxon>
        <taxon>Magnoliopsida</taxon>
        <taxon>eudicotyledons</taxon>
        <taxon>Gunneridae</taxon>
        <taxon>Pentapetalae</taxon>
        <taxon>asterids</taxon>
        <taxon>lamiids</taxon>
        <taxon>Gentianales</taxon>
        <taxon>Rubiaceae</taxon>
        <taxon>Ixoroideae</taxon>
        <taxon>Gardenieae complex</taxon>
        <taxon>Bertiereae - Coffeeae clade</taxon>
        <taxon>Coffeeae</taxon>
        <taxon>Coffea</taxon>
    </lineage>
</organism>
<dbReference type="EMBL" id="HG739120">
    <property type="protein sequence ID" value="CDP09259.1"/>
    <property type="molecule type" value="Genomic_DNA"/>
</dbReference>
<dbReference type="Gene3D" id="3.40.50.150">
    <property type="entry name" value="Vaccinia Virus protein VP39"/>
    <property type="match status" value="2"/>
</dbReference>
<proteinExistence type="inferred from homology"/>
<dbReference type="Proteomes" id="UP000295252">
    <property type="component" value="Chromosome I"/>
</dbReference>
<evidence type="ECO:0000256" key="6">
    <source>
        <dbReference type="ARBA" id="ARBA00022958"/>
    </source>
</evidence>
<comment type="subcellular location">
    <subcellularLocation>
        <location evidence="1">Membrane</location>
        <topology evidence="1">Multi-pass membrane protein</topology>
    </subcellularLocation>
</comment>
<evidence type="ECO:0000256" key="1">
    <source>
        <dbReference type="ARBA" id="ARBA00004141"/>
    </source>
</evidence>
<dbReference type="Pfam" id="PF08241">
    <property type="entry name" value="Methyltransf_11"/>
    <property type="match status" value="1"/>
</dbReference>
<protein>
    <recommendedName>
        <fullName evidence="19">Cation/H+ exchanger domain-containing protein</fullName>
    </recommendedName>
</protein>
<dbReference type="GO" id="GO:0009820">
    <property type="term" value="P:alkaloid metabolic process"/>
    <property type="evidence" value="ECO:0007669"/>
    <property type="project" value="UniProtKB-KW"/>
</dbReference>
<dbReference type="InterPro" id="IPR029063">
    <property type="entry name" value="SAM-dependent_MTases_sf"/>
</dbReference>
<evidence type="ECO:0000313" key="18">
    <source>
        <dbReference type="Proteomes" id="UP000295252"/>
    </source>
</evidence>
<dbReference type="InterPro" id="IPR006153">
    <property type="entry name" value="Cation/H_exchanger_TM"/>
</dbReference>
<dbReference type="InParanoid" id="A0A068UM12"/>
<feature type="domain" description="Cation/H(+) antiporter central" evidence="14">
    <location>
        <begin position="966"/>
        <end position="1087"/>
    </location>
</feature>
<evidence type="ECO:0000259" key="16">
    <source>
        <dbReference type="Pfam" id="PF25276"/>
    </source>
</evidence>
<evidence type="ECO:0000256" key="5">
    <source>
        <dbReference type="ARBA" id="ARBA00022692"/>
    </source>
</evidence>
<dbReference type="PANTHER" id="PTHR32468:SF164">
    <property type="entry name" value="OS05G0485000 PROTEIN"/>
    <property type="match status" value="1"/>
</dbReference>
<dbReference type="InterPro" id="IPR050794">
    <property type="entry name" value="CPA2_transporter"/>
</dbReference>
<feature type="transmembrane region" description="Helical" evidence="11">
    <location>
        <begin position="708"/>
        <end position="725"/>
    </location>
</feature>
<reference evidence="18" key="1">
    <citation type="journal article" date="2014" name="Science">
        <title>The coffee genome provides insight into the convergent evolution of caffeine biosynthesis.</title>
        <authorList>
            <person name="Denoeud F."/>
            <person name="Carretero-Paulet L."/>
            <person name="Dereeper A."/>
            <person name="Droc G."/>
            <person name="Guyot R."/>
            <person name="Pietrella M."/>
            <person name="Zheng C."/>
            <person name="Alberti A."/>
            <person name="Anthony F."/>
            <person name="Aprea G."/>
            <person name="Aury J.M."/>
            <person name="Bento P."/>
            <person name="Bernard M."/>
            <person name="Bocs S."/>
            <person name="Campa C."/>
            <person name="Cenci A."/>
            <person name="Combes M.C."/>
            <person name="Crouzillat D."/>
            <person name="Da Silva C."/>
            <person name="Daddiego L."/>
            <person name="De Bellis F."/>
            <person name="Dussert S."/>
            <person name="Garsmeur O."/>
            <person name="Gayraud T."/>
            <person name="Guignon V."/>
            <person name="Jahn K."/>
            <person name="Jamilloux V."/>
            <person name="Joet T."/>
            <person name="Labadie K."/>
            <person name="Lan T."/>
            <person name="Leclercq J."/>
            <person name="Lepelley M."/>
            <person name="Leroy T."/>
            <person name="Li L.T."/>
            <person name="Librado P."/>
            <person name="Lopez L."/>
            <person name="Munoz A."/>
            <person name="Noel B."/>
            <person name="Pallavicini A."/>
            <person name="Perrotta G."/>
            <person name="Poncet V."/>
            <person name="Pot D."/>
            <person name="Priyono X."/>
            <person name="Rigoreau M."/>
            <person name="Rouard M."/>
            <person name="Rozas J."/>
            <person name="Tranchant-Dubreuil C."/>
            <person name="VanBuren R."/>
            <person name="Zhang Q."/>
            <person name="Andrade A.C."/>
            <person name="Argout X."/>
            <person name="Bertrand B."/>
            <person name="de Kochko A."/>
            <person name="Graziosi G."/>
            <person name="Henry R.J."/>
            <person name="Jayarama X."/>
            <person name="Ming R."/>
            <person name="Nagai C."/>
            <person name="Rounsley S."/>
            <person name="Sankoff D."/>
            <person name="Giuliano G."/>
            <person name="Albert V.A."/>
            <person name="Wincker P."/>
            <person name="Lashermes P."/>
        </authorList>
    </citation>
    <scope>NUCLEOTIDE SEQUENCE [LARGE SCALE GENOMIC DNA]</scope>
    <source>
        <strain evidence="18">cv. DH200-94</strain>
    </source>
</reference>
<evidence type="ECO:0000256" key="2">
    <source>
        <dbReference type="ARBA" id="ARBA00011738"/>
    </source>
</evidence>
<keyword evidence="3" id="KW-0813">Transport</keyword>
<feature type="domain" description="Cation/H+ exchanger transmembrane" evidence="12">
    <location>
        <begin position="525"/>
        <end position="906"/>
    </location>
</feature>
<evidence type="ECO:0000256" key="3">
    <source>
        <dbReference type="ARBA" id="ARBA00022448"/>
    </source>
</evidence>
<dbReference type="GO" id="GO:0015297">
    <property type="term" value="F:antiporter activity"/>
    <property type="evidence" value="ECO:0007669"/>
    <property type="project" value="InterPro"/>
</dbReference>
<sequence>METTATKPNLVSNILVRLLSFVVLVLLARSAYIITVKGRACDFAGDFCFFPDTPKHTTPSSAASATRLRNYYSSVFQDLISEGFLSPDSKSLCIETLTGQDVVALQDIGVINSVGISKKASPPLVRYGPAFRQPFADNTFDFEFSGDSVLDRTVKPVEFASEVSRTLKPGGFFVVHTSSKDQYSLNSLLELFNSCRLIRSREINAVDSSSPWIREVVLRKEVGVVVNGKKEQFTRGSSVNRCNVPGYIHELISNAEPLLVEEPLKPWLTLKKNMKTAKYLSSLVDIRFKNRHVYVDVGARNYGSSIGSWFKKQYPKQNKTFEIYAIEADRAFHEEYRSKKGVKLLPFAAWVRNETLFFEINREPSKMNVERGRGMGRIQGVQSSSNFLGDSDKIQGFDFAGWLKTTVSERDYVVVKMDVEGTEFHLIPRLFETGAICLIDEMFLECHYNRWQRCCPGVRSSKIIMIADSNGGGSGIDDDDYGGFKTTFLCHFVNQINSRGVILGRDPLSYSIPLLLLQLSLISIITRVVQFLLKPFGQPFIVSQILGGVILGPSILGQNVTFLERVFPAKGRVVIDTLSIFGLMLFIFLIGVKVDPTMVLRSGKKAIAVGILGFFIPYGLASLVACLLDQFLSLDTGIAKALPHLVVMQSMTAFPVITCFLDELNILNSEIGRLASSSSIICDVCLWSVMSIQFAVKIYNTKPLRVTIGLFLSSIFFSIFIVFGVRPAASWAIRRTPEGKPIKEIYVFMVLVVLMACGFAGEVIGINALVASLAFGLVIPDGPPLGAALVERLDCFVSALLMPLFFTICGLHMDIFCVQKLKDVGVLQLIVFVAFVGKIMGTMLPLLFCRMPFRDALSFALIMNSKGIVELAFLNDFRISAVITRECYAISIISVVGITGVIAPLVKVLYDPSKRYVAYKRRTLLHSRNDEELRILACVHSQENVPAILGLLQVSNPTKDSPINLVVLHLNKLMGRASSVLVAHRERDKPLNPTQSERIFNAFKKFEEQYQGLVLMQCYKAISPYATMHDDVCLLALEKRTILIIIPFHEQWILGQRVETSYAYRHLNKNVLEKAPCSVGILINRGNQKKSRYVATQPSLFHVAVLFLGGADDREALAYACRMADKPNVMLTVVRFRGSNSTGIVGGTERSKMLDAEILGGIKLKMQIKRQILSQEYVATSGEDVLSITRRVGSSYDLVMVGRRHGNSPIMSELRKWNQRGELGAIGEIFAASDFRGEASVLVVQQQTKLWGLKDPEESTHLRRIKL</sequence>
<dbReference type="GO" id="GO:0016020">
    <property type="term" value="C:membrane"/>
    <property type="evidence" value="ECO:0007669"/>
    <property type="project" value="UniProtKB-SubCell"/>
</dbReference>
<dbReference type="PANTHER" id="PTHR32468">
    <property type="entry name" value="CATION/H + ANTIPORTER"/>
    <property type="match status" value="1"/>
</dbReference>
<evidence type="ECO:0000256" key="11">
    <source>
        <dbReference type="SAM" id="Phobius"/>
    </source>
</evidence>
<evidence type="ECO:0000313" key="17">
    <source>
        <dbReference type="EMBL" id="CDP09259.1"/>
    </source>
</evidence>
<feature type="transmembrane region" description="Helical" evidence="11">
    <location>
        <begin position="824"/>
        <end position="844"/>
    </location>
</feature>
<feature type="transmembrane region" description="Helical" evidence="11">
    <location>
        <begin position="573"/>
        <end position="594"/>
    </location>
</feature>
<feature type="domain" description="Methyltransferase type 11" evidence="13">
    <location>
        <begin position="125"/>
        <end position="175"/>
    </location>
</feature>
<keyword evidence="4" id="KW-0633">Potassium transport</keyword>
<evidence type="ECO:0000256" key="7">
    <source>
        <dbReference type="ARBA" id="ARBA00022989"/>
    </source>
</evidence>
<keyword evidence="18" id="KW-1185">Reference proteome</keyword>
<dbReference type="Gene3D" id="1.20.1530.20">
    <property type="match status" value="1"/>
</dbReference>
<feature type="transmembrane region" description="Helical" evidence="11">
    <location>
        <begin position="674"/>
        <end position="696"/>
    </location>
</feature>
<name>A0A068UM12_COFCA</name>
<evidence type="ECO:0000256" key="10">
    <source>
        <dbReference type="ARBA" id="ARBA00038341"/>
    </source>
</evidence>
<dbReference type="PhylomeDB" id="A0A068UM12"/>
<feature type="transmembrane region" description="Helical" evidence="11">
    <location>
        <begin position="887"/>
        <end position="910"/>
    </location>
</feature>
<evidence type="ECO:0000256" key="4">
    <source>
        <dbReference type="ARBA" id="ARBA00022538"/>
    </source>
</evidence>
<dbReference type="AlphaFoldDB" id="A0A068UM12"/>
<feature type="transmembrane region" description="Helical" evidence="11">
    <location>
        <begin position="541"/>
        <end position="561"/>
    </location>
</feature>
<keyword evidence="6" id="KW-0630">Potassium</keyword>
<dbReference type="GO" id="GO:1902600">
    <property type="term" value="P:proton transmembrane transport"/>
    <property type="evidence" value="ECO:0007669"/>
    <property type="project" value="InterPro"/>
</dbReference>
<dbReference type="InterPro" id="IPR057290">
    <property type="entry name" value="CHX17_C"/>
</dbReference>
<evidence type="ECO:0000256" key="8">
    <source>
        <dbReference type="ARBA" id="ARBA00023065"/>
    </source>
</evidence>
<feature type="transmembrane region" description="Helical" evidence="11">
    <location>
        <begin position="799"/>
        <end position="817"/>
    </location>
</feature>
<dbReference type="InterPro" id="IPR038770">
    <property type="entry name" value="Na+/solute_symporter_sf"/>
</dbReference>
<dbReference type="SUPFAM" id="SSF53335">
    <property type="entry name" value="S-adenosyl-L-methionine-dependent methyltransferases"/>
    <property type="match status" value="2"/>
</dbReference>
<dbReference type="Pfam" id="PF25276">
    <property type="entry name" value="DUF7870"/>
    <property type="match status" value="2"/>
</dbReference>
<dbReference type="GO" id="GO:0005737">
    <property type="term" value="C:cytoplasm"/>
    <property type="evidence" value="ECO:0007669"/>
    <property type="project" value="UniProtKB-ARBA"/>
</dbReference>
<keyword evidence="5 11" id="KW-0812">Transmembrane</keyword>
<feature type="domain" description="DUF7870" evidence="16">
    <location>
        <begin position="254"/>
        <end position="353"/>
    </location>
</feature>
<dbReference type="GO" id="GO:0006813">
    <property type="term" value="P:potassium ion transport"/>
    <property type="evidence" value="ECO:0007669"/>
    <property type="project" value="UniProtKB-KW"/>
</dbReference>
<keyword evidence="8" id="KW-0406">Ion transport</keyword>
<dbReference type="Pfam" id="PF23259">
    <property type="entry name" value="CHX17_C"/>
    <property type="match status" value="1"/>
</dbReference>
<evidence type="ECO:0008006" key="19">
    <source>
        <dbReference type="Google" id="ProtNLM"/>
    </source>
</evidence>
<feature type="transmembrane region" description="Helical" evidence="11">
    <location>
        <begin position="606"/>
        <end position="632"/>
    </location>
</feature>
<feature type="transmembrane region" description="Helical" evidence="11">
    <location>
        <begin position="746"/>
        <end position="779"/>
    </location>
</feature>
<dbReference type="GO" id="GO:0012505">
    <property type="term" value="C:endomembrane system"/>
    <property type="evidence" value="ECO:0007669"/>
    <property type="project" value="TreeGrafter"/>
</dbReference>
<dbReference type="InterPro" id="IPR057291">
    <property type="entry name" value="CHX17_2nd"/>
</dbReference>
<dbReference type="Pfam" id="PF23256">
    <property type="entry name" value="CHX17_2nd"/>
    <property type="match status" value="1"/>
</dbReference>
<evidence type="ECO:0000256" key="9">
    <source>
        <dbReference type="ARBA" id="ARBA00023136"/>
    </source>
</evidence>